<gene>
    <name evidence="1" type="ORF">CCMSSC00406_0002111</name>
</gene>
<organism evidence="1 2">
    <name type="scientific">Pleurotus cornucopiae</name>
    <name type="common">Cornucopia mushroom</name>
    <dbReference type="NCBI Taxonomy" id="5321"/>
    <lineage>
        <taxon>Eukaryota</taxon>
        <taxon>Fungi</taxon>
        <taxon>Dikarya</taxon>
        <taxon>Basidiomycota</taxon>
        <taxon>Agaricomycotina</taxon>
        <taxon>Agaricomycetes</taxon>
        <taxon>Agaricomycetidae</taxon>
        <taxon>Agaricales</taxon>
        <taxon>Pleurotineae</taxon>
        <taxon>Pleurotaceae</taxon>
        <taxon>Pleurotus</taxon>
    </lineage>
</organism>
<proteinExistence type="predicted"/>
<dbReference type="Proteomes" id="UP000824881">
    <property type="component" value="Unassembled WGS sequence"/>
</dbReference>
<keyword evidence="2" id="KW-1185">Reference proteome</keyword>
<evidence type="ECO:0000313" key="1">
    <source>
        <dbReference type="EMBL" id="KAG9224738.1"/>
    </source>
</evidence>
<protein>
    <submittedName>
        <fullName evidence="1">Uncharacterized protein</fullName>
    </submittedName>
</protein>
<comment type="caution">
    <text evidence="1">The sequence shown here is derived from an EMBL/GenBank/DDBJ whole genome shotgun (WGS) entry which is preliminary data.</text>
</comment>
<reference evidence="1 2" key="1">
    <citation type="journal article" date="2021" name="Appl. Environ. Microbiol.">
        <title>Genetic linkage and physical mapping for an oyster mushroom Pleurotus cornucopiae and QTL analysis for the trait cap color.</title>
        <authorList>
            <person name="Zhang Y."/>
            <person name="Gao W."/>
            <person name="Sonnenberg A."/>
            <person name="Chen Q."/>
            <person name="Zhang J."/>
            <person name="Huang C."/>
        </authorList>
    </citation>
    <scope>NUCLEOTIDE SEQUENCE [LARGE SCALE GENOMIC DNA]</scope>
    <source>
        <strain evidence="1">CCMSSC00406</strain>
    </source>
</reference>
<accession>A0ACB7J2G8</accession>
<evidence type="ECO:0000313" key="2">
    <source>
        <dbReference type="Proteomes" id="UP000824881"/>
    </source>
</evidence>
<name>A0ACB7J2G8_PLECO</name>
<sequence length="500" mass="55351">MPPKKAEPKTNPKKRGVEDVGDNVASSSSSKIAKVHPFFSKPKPNEEGDASSSSTGFRWHEPLGPKKTLIYGTNGNPSGLPSSTSSTITQTEAETNIDVQIPGDHKRVEVRKGDLVVTEEITLKAKGKVKVKVAAFDLDGTIIEGNGRTVSADWKFWKSGVKGKLEAVVAEGYSLVIISNQGIKTERLKVWREKVKSIAAALPDVPFRLFAATAKDGYRKPMPGMWTELERMVAEHGQEIDKDQSFFVGDAAGRKGDFAGTDRKWALNVGIKFYTPEEYFLGHPPAKYELLGFHVSSLPVDIPPFTPTSTPLVPSSDHKPKSKGKSKPSSSSSPNPAPEIVLFVGYPGVGKTTFYKRHFADAGYVHINQDVLGSKPKCLKAVEKAVEDEQRCVVDNTNRDGATRQAYISLAKKKNIPIRCCHFTAPMELAWHNNLYRAYIVPEEERRPAVPYLAFTGYRAAFEAPEVDEGFDEIRQVNWVFEGSEEERKKWGMWLQVEGK</sequence>
<dbReference type="EMBL" id="WQMT02000003">
    <property type="protein sequence ID" value="KAG9224738.1"/>
    <property type="molecule type" value="Genomic_DNA"/>
</dbReference>